<accession>A0ABQ1USG7</accession>
<dbReference type="Pfam" id="PF19268">
    <property type="entry name" value="CIS_TMP"/>
    <property type="match status" value="1"/>
</dbReference>
<name>A0ABQ1USG7_9BACT</name>
<protein>
    <submittedName>
        <fullName evidence="1">Uncharacterized protein</fullName>
    </submittedName>
</protein>
<organism evidence="1 2">
    <name type="scientific">Hymenobacter cavernae</name>
    <dbReference type="NCBI Taxonomy" id="2044852"/>
    <lineage>
        <taxon>Bacteria</taxon>
        <taxon>Pseudomonadati</taxon>
        <taxon>Bacteroidota</taxon>
        <taxon>Cytophagia</taxon>
        <taxon>Cytophagales</taxon>
        <taxon>Hymenobacteraceae</taxon>
        <taxon>Hymenobacter</taxon>
    </lineage>
</organism>
<proteinExistence type="predicted"/>
<dbReference type="RefSeq" id="WP_188815831.1">
    <property type="nucleotide sequence ID" value="NZ_BMHT01000008.1"/>
</dbReference>
<dbReference type="InterPro" id="IPR045538">
    <property type="entry name" value="CIS_TMP"/>
</dbReference>
<comment type="caution">
    <text evidence="1">The sequence shown here is derived from an EMBL/GenBank/DDBJ whole genome shotgun (WGS) entry which is preliminary data.</text>
</comment>
<gene>
    <name evidence="1" type="ORF">GCM10011383_40020</name>
</gene>
<evidence type="ECO:0000313" key="1">
    <source>
        <dbReference type="EMBL" id="GGF24374.1"/>
    </source>
</evidence>
<evidence type="ECO:0000313" key="2">
    <source>
        <dbReference type="Proteomes" id="UP000632273"/>
    </source>
</evidence>
<reference evidence="2" key="1">
    <citation type="journal article" date="2019" name="Int. J. Syst. Evol. Microbiol.">
        <title>The Global Catalogue of Microorganisms (GCM) 10K type strain sequencing project: providing services to taxonomists for standard genome sequencing and annotation.</title>
        <authorList>
            <consortium name="The Broad Institute Genomics Platform"/>
            <consortium name="The Broad Institute Genome Sequencing Center for Infectious Disease"/>
            <person name="Wu L."/>
            <person name="Ma J."/>
        </authorList>
    </citation>
    <scope>NUCLEOTIDE SEQUENCE [LARGE SCALE GENOMIC DNA]</scope>
    <source>
        <strain evidence="2">CGMCC 1.15197</strain>
    </source>
</reference>
<sequence>MSSTSPHIIYRLALRLHLVGAADGRAVQQRAEQELQSRRLLNALDEVLSEVGRPGEWVELDRLEVDLGTLQSAVMERQLADRLPALLRLKLREAIADARLQGTAVWTAQMNDFEQLIYFLTNGVLPSSAAGLPSMRQWEPQLVALVGALSPAQQASLQQTLTLPRARQRLINQFSVLLWLAIGAALGAAPQLRQLAEQLLQLRQLPYEDAAEPLDSLIWERIIQRLSHSVPIDWSALLTQLAAVNDAAESRNLDAARSLLAEVLAPENLGDAKAAATAPRRAASPEDALSDAVQFVENAGVVLLHPFLAACFAACGWLADDEFRSKTAQMQAVRLVHFLATGNSQAAEYELLLPKLLCGVPAAAPQNARVRLPRQAREEGTELLKAAINHWPALKNTSPTGLREGFLQREGKLEHAPDGSWTLTVEQKAQDVLLDQLPYGWGLGVVQLPWMPKRLMVSWG</sequence>
<dbReference type="EMBL" id="BMHT01000008">
    <property type="protein sequence ID" value="GGF24374.1"/>
    <property type="molecule type" value="Genomic_DNA"/>
</dbReference>
<keyword evidence="2" id="KW-1185">Reference proteome</keyword>
<dbReference type="Proteomes" id="UP000632273">
    <property type="component" value="Unassembled WGS sequence"/>
</dbReference>